<dbReference type="EMBL" id="CP042437">
    <property type="protein sequence ID" value="QEC74788.1"/>
    <property type="molecule type" value="Genomic_DNA"/>
</dbReference>
<keyword evidence="4 6" id="KW-1133">Transmembrane helix</keyword>
<evidence type="ECO:0000256" key="2">
    <source>
        <dbReference type="ARBA" id="ARBA00022475"/>
    </source>
</evidence>
<feature type="transmembrane region" description="Helical" evidence="6">
    <location>
        <begin position="169"/>
        <end position="188"/>
    </location>
</feature>
<proteinExistence type="predicted"/>
<dbReference type="GO" id="GO:0005886">
    <property type="term" value="C:plasma membrane"/>
    <property type="evidence" value="ECO:0007669"/>
    <property type="project" value="UniProtKB-SubCell"/>
</dbReference>
<feature type="transmembrane region" description="Helical" evidence="6">
    <location>
        <begin position="52"/>
        <end position="73"/>
    </location>
</feature>
<feature type="transmembrane region" description="Helical" evidence="6">
    <location>
        <begin position="352"/>
        <end position="375"/>
    </location>
</feature>
<dbReference type="KEGG" id="mgk:FSB76_02075"/>
<dbReference type="PANTHER" id="PTHR30250:SF11">
    <property type="entry name" value="O-ANTIGEN TRANSPORTER-RELATED"/>
    <property type="match status" value="1"/>
</dbReference>
<dbReference type="Proteomes" id="UP000321362">
    <property type="component" value="Chromosome"/>
</dbReference>
<evidence type="ECO:0000256" key="6">
    <source>
        <dbReference type="SAM" id="Phobius"/>
    </source>
</evidence>
<dbReference type="InterPro" id="IPR050833">
    <property type="entry name" value="Poly_Biosynth_Transport"/>
</dbReference>
<keyword evidence="5 6" id="KW-0472">Membrane</keyword>
<feature type="transmembrane region" description="Helical" evidence="6">
    <location>
        <begin position="387"/>
        <end position="407"/>
    </location>
</feature>
<feature type="transmembrane region" description="Helical" evidence="6">
    <location>
        <begin position="137"/>
        <end position="157"/>
    </location>
</feature>
<evidence type="ECO:0000256" key="4">
    <source>
        <dbReference type="ARBA" id="ARBA00022989"/>
    </source>
</evidence>
<evidence type="ECO:0000256" key="3">
    <source>
        <dbReference type="ARBA" id="ARBA00022692"/>
    </source>
</evidence>
<protein>
    <submittedName>
        <fullName evidence="7">Oligosaccharide flippase family protein</fullName>
    </submittedName>
</protein>
<name>A0A5B8VX17_9SPHI</name>
<dbReference type="Pfam" id="PF01943">
    <property type="entry name" value="Polysacc_synt"/>
    <property type="match status" value="1"/>
</dbReference>
<evidence type="ECO:0000256" key="1">
    <source>
        <dbReference type="ARBA" id="ARBA00004651"/>
    </source>
</evidence>
<dbReference type="OrthoDB" id="512217at2"/>
<organism evidence="7 8">
    <name type="scientific">Mucilaginibacter ginsenosidivorax</name>
    <dbReference type="NCBI Taxonomy" id="862126"/>
    <lineage>
        <taxon>Bacteria</taxon>
        <taxon>Pseudomonadati</taxon>
        <taxon>Bacteroidota</taxon>
        <taxon>Sphingobacteriia</taxon>
        <taxon>Sphingobacteriales</taxon>
        <taxon>Sphingobacteriaceae</taxon>
        <taxon>Mucilaginibacter</taxon>
    </lineage>
</organism>
<sequence>MTLLKKIFQSQDARSKTVAKNVFFSLFIKIANILINFLTIPLVLSFLNTTQYGIWLTLTAVLGWFSLFDLGFGNGLRNHLTISISKNNDIESKIYVSTTYAALSVIFGILIIIFLLINPFIDWTLVFNAPAKMSRDLNNAVLIAICLLFVQFVLRLINTVLLSVQRSAMADFINSLVQLLILGGIFFLKTTKNNSLTAIAIVYSITPIIVFLLISFILFVKRYKFLTPSIKFVRVSYAKNLLQIGLNFFIIQIAALVLYASDNFIIAQLFAPADVTVYNISFKYFSIINILFTIIMVPFWSMTTHSFAAGDYSWIKKTVKKLVFIWGILAICCMVQAAVANPLYKLWTNNKVLVPLNLTIVMCVYVITTNWGAIFSNFLNGVGKVRVQLYLSIGGMIINIPMAVFFVRYCHAGIIGIPLATIITMIIANIFSSIQYKKIISATATGIWNK</sequence>
<dbReference type="PANTHER" id="PTHR30250">
    <property type="entry name" value="PST FAMILY PREDICTED COLANIC ACID TRANSPORTER"/>
    <property type="match status" value="1"/>
</dbReference>
<feature type="transmembrane region" description="Helical" evidence="6">
    <location>
        <begin position="200"/>
        <end position="220"/>
    </location>
</feature>
<evidence type="ECO:0000256" key="5">
    <source>
        <dbReference type="ARBA" id="ARBA00023136"/>
    </source>
</evidence>
<dbReference type="AlphaFoldDB" id="A0A5B8VX17"/>
<keyword evidence="3 6" id="KW-0812">Transmembrane</keyword>
<feature type="transmembrane region" description="Helical" evidence="6">
    <location>
        <begin position="281"/>
        <end position="301"/>
    </location>
</feature>
<keyword evidence="8" id="KW-1185">Reference proteome</keyword>
<accession>A0A5B8VX17</accession>
<feature type="transmembrane region" description="Helical" evidence="6">
    <location>
        <begin position="241"/>
        <end position="261"/>
    </location>
</feature>
<feature type="transmembrane region" description="Helical" evidence="6">
    <location>
        <begin position="413"/>
        <end position="431"/>
    </location>
</feature>
<dbReference type="RefSeq" id="WP_147051947.1">
    <property type="nucleotide sequence ID" value="NZ_CP042437.1"/>
</dbReference>
<feature type="transmembrane region" description="Helical" evidence="6">
    <location>
        <begin position="322"/>
        <end position="340"/>
    </location>
</feature>
<comment type="subcellular location">
    <subcellularLocation>
        <location evidence="1">Cell membrane</location>
        <topology evidence="1">Multi-pass membrane protein</topology>
    </subcellularLocation>
</comment>
<evidence type="ECO:0000313" key="8">
    <source>
        <dbReference type="Proteomes" id="UP000321362"/>
    </source>
</evidence>
<gene>
    <name evidence="7" type="ORF">FSB76_02075</name>
</gene>
<feature type="transmembrane region" description="Helical" evidence="6">
    <location>
        <begin position="94"/>
        <end position="117"/>
    </location>
</feature>
<reference evidence="7 8" key="1">
    <citation type="journal article" date="2013" name="J. Microbiol.">
        <title>Mucilaginibacter ginsenosidivorax sp. nov., with ginsenoside converting activity isolated from sediment.</title>
        <authorList>
            <person name="Kim J.K."/>
            <person name="Choi T.E."/>
            <person name="Liu Q.M."/>
            <person name="Park H.Y."/>
            <person name="Yi T.H."/>
            <person name="Yoon M.H."/>
            <person name="Kim S.C."/>
            <person name="Im W.T."/>
        </authorList>
    </citation>
    <scope>NUCLEOTIDE SEQUENCE [LARGE SCALE GENOMIC DNA]</scope>
    <source>
        <strain evidence="7 8">KHI28</strain>
    </source>
</reference>
<evidence type="ECO:0000313" key="7">
    <source>
        <dbReference type="EMBL" id="QEC74788.1"/>
    </source>
</evidence>
<dbReference type="InterPro" id="IPR002797">
    <property type="entry name" value="Polysacc_synth"/>
</dbReference>
<feature type="transmembrane region" description="Helical" evidence="6">
    <location>
        <begin position="21"/>
        <end position="46"/>
    </location>
</feature>
<keyword evidence="2" id="KW-1003">Cell membrane</keyword>